<dbReference type="AlphaFoldDB" id="A0A0D7BGX7"/>
<keyword evidence="4" id="KW-1185">Reference proteome</keyword>
<dbReference type="InterPro" id="IPR036389">
    <property type="entry name" value="RNase_III_sf"/>
</dbReference>
<dbReference type="PANTHER" id="PTHR28160">
    <property type="entry name" value="54S RIBOSOMAL PROTEIN L15, MITOCHONDRIAL"/>
    <property type="match status" value="1"/>
</dbReference>
<feature type="region of interest" description="Disordered" evidence="1">
    <location>
        <begin position="24"/>
        <end position="55"/>
    </location>
</feature>
<dbReference type="SUPFAM" id="SSF69065">
    <property type="entry name" value="RNase III domain-like"/>
    <property type="match status" value="1"/>
</dbReference>
<evidence type="ECO:0000256" key="1">
    <source>
        <dbReference type="SAM" id="MobiDB-lite"/>
    </source>
</evidence>
<sequence>MSRCLRRVTQAVSIQRRNYAQAAVQLTKPSSSASPSAKKYSGPSAPAAAKAKDEAEERYDDNLYTVYQPRTVANRHKTAQGATTPQQEHLNSLFPGLTFSEDLSRRLLTHASHPAAAQGHNAQLTFIGRRVLESYLLLLLSSSPNLDATDDLAAISSHAINTYLLGEHVGRDWQIGRVLRWVPAVSHTTASTGGDLNLLDPKEGRSVGLYKVQGDTVAAVVGGVYREFGASTAHRLFHTRIVPHIINSLPERFREHANEMVTRMGGAKGPLPAPGQ</sequence>
<dbReference type="EMBL" id="KN880486">
    <property type="protein sequence ID" value="KIY69334.1"/>
    <property type="molecule type" value="Genomic_DNA"/>
</dbReference>
<reference evidence="3 4" key="1">
    <citation type="journal article" date="2015" name="Fungal Genet. Biol.">
        <title>Evolution of novel wood decay mechanisms in Agaricales revealed by the genome sequences of Fistulina hepatica and Cylindrobasidium torrendii.</title>
        <authorList>
            <person name="Floudas D."/>
            <person name="Held B.W."/>
            <person name="Riley R."/>
            <person name="Nagy L.G."/>
            <person name="Koehler G."/>
            <person name="Ransdell A.S."/>
            <person name="Younus H."/>
            <person name="Chow J."/>
            <person name="Chiniquy J."/>
            <person name="Lipzen A."/>
            <person name="Tritt A."/>
            <person name="Sun H."/>
            <person name="Haridas S."/>
            <person name="LaButti K."/>
            <person name="Ohm R.A."/>
            <person name="Kues U."/>
            <person name="Blanchette R.A."/>
            <person name="Grigoriev I.V."/>
            <person name="Minto R.E."/>
            <person name="Hibbett D.S."/>
        </authorList>
    </citation>
    <scope>NUCLEOTIDE SEQUENCE [LARGE SCALE GENOMIC DNA]</scope>
    <source>
        <strain evidence="3 4">FP15055 ss-10</strain>
    </source>
</reference>
<dbReference type="Gene3D" id="1.10.1520.10">
    <property type="entry name" value="Ribonuclease III domain"/>
    <property type="match status" value="1"/>
</dbReference>
<dbReference type="InterPro" id="IPR000999">
    <property type="entry name" value="RNase_III_dom"/>
</dbReference>
<dbReference type="OrthoDB" id="2281895at2759"/>
<evidence type="ECO:0000259" key="2">
    <source>
        <dbReference type="Pfam" id="PF14622"/>
    </source>
</evidence>
<dbReference type="InterPro" id="IPR040030">
    <property type="entry name" value="Ribosomal_mL57"/>
</dbReference>
<dbReference type="GO" id="GO:0003735">
    <property type="term" value="F:structural constituent of ribosome"/>
    <property type="evidence" value="ECO:0007669"/>
    <property type="project" value="InterPro"/>
</dbReference>
<feature type="compositionally biased region" description="Low complexity" evidence="1">
    <location>
        <begin position="28"/>
        <end position="49"/>
    </location>
</feature>
<dbReference type="Pfam" id="PF14622">
    <property type="entry name" value="Ribonucleas_3_3"/>
    <property type="match status" value="1"/>
</dbReference>
<dbReference type="GO" id="GO:0032543">
    <property type="term" value="P:mitochondrial translation"/>
    <property type="evidence" value="ECO:0007669"/>
    <property type="project" value="InterPro"/>
</dbReference>
<proteinExistence type="predicted"/>
<dbReference type="GO" id="GO:0004525">
    <property type="term" value="F:ribonuclease III activity"/>
    <property type="evidence" value="ECO:0007669"/>
    <property type="project" value="InterPro"/>
</dbReference>
<gene>
    <name evidence="3" type="ORF">CYLTODRAFT_420836</name>
</gene>
<dbReference type="Proteomes" id="UP000054007">
    <property type="component" value="Unassembled WGS sequence"/>
</dbReference>
<evidence type="ECO:0000313" key="4">
    <source>
        <dbReference type="Proteomes" id="UP000054007"/>
    </source>
</evidence>
<dbReference type="STRING" id="1314674.A0A0D7BGX7"/>
<name>A0A0D7BGX7_9AGAR</name>
<accession>A0A0D7BGX7</accession>
<dbReference type="PANTHER" id="PTHR28160:SF1">
    <property type="entry name" value="LARGE RIBOSOMAL SUBUNIT PROTEIN ML57"/>
    <property type="match status" value="1"/>
</dbReference>
<organism evidence="3 4">
    <name type="scientific">Cylindrobasidium torrendii FP15055 ss-10</name>
    <dbReference type="NCBI Taxonomy" id="1314674"/>
    <lineage>
        <taxon>Eukaryota</taxon>
        <taxon>Fungi</taxon>
        <taxon>Dikarya</taxon>
        <taxon>Basidiomycota</taxon>
        <taxon>Agaricomycotina</taxon>
        <taxon>Agaricomycetes</taxon>
        <taxon>Agaricomycetidae</taxon>
        <taxon>Agaricales</taxon>
        <taxon>Marasmiineae</taxon>
        <taxon>Physalacriaceae</taxon>
        <taxon>Cylindrobasidium</taxon>
    </lineage>
</organism>
<protein>
    <recommendedName>
        <fullName evidence="2">RNase III domain-containing protein</fullName>
    </recommendedName>
</protein>
<dbReference type="GO" id="GO:0005762">
    <property type="term" value="C:mitochondrial large ribosomal subunit"/>
    <property type="evidence" value="ECO:0007669"/>
    <property type="project" value="InterPro"/>
</dbReference>
<feature type="domain" description="RNase III" evidence="2">
    <location>
        <begin position="101"/>
        <end position="244"/>
    </location>
</feature>
<dbReference type="GO" id="GO:0006396">
    <property type="term" value="P:RNA processing"/>
    <property type="evidence" value="ECO:0007669"/>
    <property type="project" value="InterPro"/>
</dbReference>
<evidence type="ECO:0000313" key="3">
    <source>
        <dbReference type="EMBL" id="KIY69334.1"/>
    </source>
</evidence>